<reference evidence="1 2" key="1">
    <citation type="submission" date="2024-08" db="EMBL/GenBank/DDBJ databases">
        <title>Two novel Cytobacillus novel species.</title>
        <authorList>
            <person name="Liu G."/>
        </authorList>
    </citation>
    <scope>NUCLEOTIDE SEQUENCE [LARGE SCALE GENOMIC DNA]</scope>
    <source>
        <strain evidence="1 2">FJAT-54145</strain>
    </source>
</reference>
<accession>A0ABW6KDP0</accession>
<gene>
    <name evidence="1" type="ORF">ACFYKX_17385</name>
</gene>
<dbReference type="Proteomes" id="UP001601059">
    <property type="component" value="Unassembled WGS sequence"/>
</dbReference>
<organism evidence="1 2">
    <name type="scientific">Cytobacillus spartinae</name>
    <dbReference type="NCBI Taxonomy" id="3299023"/>
    <lineage>
        <taxon>Bacteria</taxon>
        <taxon>Bacillati</taxon>
        <taxon>Bacillota</taxon>
        <taxon>Bacilli</taxon>
        <taxon>Bacillales</taxon>
        <taxon>Bacillaceae</taxon>
        <taxon>Cytobacillus</taxon>
    </lineage>
</organism>
<protein>
    <submittedName>
        <fullName evidence="1">Uncharacterized protein</fullName>
    </submittedName>
</protein>
<dbReference type="RefSeq" id="WP_389362340.1">
    <property type="nucleotide sequence ID" value="NZ_JBIACK010000009.1"/>
</dbReference>
<evidence type="ECO:0000313" key="1">
    <source>
        <dbReference type="EMBL" id="MFE8702373.1"/>
    </source>
</evidence>
<proteinExistence type="predicted"/>
<dbReference type="EMBL" id="JBIACK010000009">
    <property type="protein sequence ID" value="MFE8702373.1"/>
    <property type="molecule type" value="Genomic_DNA"/>
</dbReference>
<sequence>MEKNARGYVQESYTALNEAKACLQNALDSVEKGSNRERIEKSLQAVNQALNECGQTANVLEQV</sequence>
<comment type="caution">
    <text evidence="1">The sequence shown here is derived from an EMBL/GenBank/DDBJ whole genome shotgun (WGS) entry which is preliminary data.</text>
</comment>
<name>A0ABW6KDP0_9BACI</name>
<evidence type="ECO:0000313" key="2">
    <source>
        <dbReference type="Proteomes" id="UP001601059"/>
    </source>
</evidence>
<keyword evidence="2" id="KW-1185">Reference proteome</keyword>